<dbReference type="PROSITE" id="PS50928">
    <property type="entry name" value="ABC_TM1"/>
    <property type="match status" value="1"/>
</dbReference>
<dbReference type="PANTHER" id="PTHR30151:SF41">
    <property type="entry name" value="ABC TRANSPORTER PERMEASE PROTEIN"/>
    <property type="match status" value="1"/>
</dbReference>
<keyword evidence="3" id="KW-1003">Cell membrane</keyword>
<keyword evidence="5 7" id="KW-1133">Transmembrane helix</keyword>
<dbReference type="GO" id="GO:0005886">
    <property type="term" value="C:plasma membrane"/>
    <property type="evidence" value="ECO:0007669"/>
    <property type="project" value="UniProtKB-SubCell"/>
</dbReference>
<feature type="transmembrane region" description="Helical" evidence="7">
    <location>
        <begin position="340"/>
        <end position="366"/>
    </location>
</feature>
<evidence type="ECO:0000256" key="6">
    <source>
        <dbReference type="ARBA" id="ARBA00023136"/>
    </source>
</evidence>
<feature type="transmembrane region" description="Helical" evidence="7">
    <location>
        <begin position="288"/>
        <end position="316"/>
    </location>
</feature>
<sequence>MDKSIPKPSIGLVEPVTRRNIEIPLPFRATEIRVDEIQGEELYKRGIKTLIVEGNSSELKTALLGLRATASDITVMALADGLDREDTIFYRNYVDSLFSWPKDKDRFFAALSQETSEVHERHLAGIWNATIRNIIAIGTLITIWWIAVALLKPAPYFFPSPEKVAAAFASNIPSFVSHLLITASEAILGFLAGNGLGIIIAIVLHRYVRLRAFTLPVLISFQAIPIVALAPLLVVWLGTGLLSKVTMAAIICFFPMVVNTLNAFSNVDRDYVELFDFYRAEYPARLRMLLLPASFPTMVAALRISAGLAVVGAIVAELTGADEGLGYLLLNASYRLETDILFVAMLLSGLLGIGFFHMPTLLRFVVPRSWGTASL</sequence>
<dbReference type="CDD" id="cd06261">
    <property type="entry name" value="TM_PBP2"/>
    <property type="match status" value="1"/>
</dbReference>
<dbReference type="PANTHER" id="PTHR30151">
    <property type="entry name" value="ALKANE SULFONATE ABC TRANSPORTER-RELATED, MEMBRANE SUBUNIT"/>
    <property type="match status" value="1"/>
</dbReference>
<dbReference type="GO" id="GO:0055085">
    <property type="term" value="P:transmembrane transport"/>
    <property type="evidence" value="ECO:0007669"/>
    <property type="project" value="InterPro"/>
</dbReference>
<feature type="domain" description="ABC transmembrane type-1" evidence="8">
    <location>
        <begin position="175"/>
        <end position="359"/>
    </location>
</feature>
<evidence type="ECO:0000256" key="3">
    <source>
        <dbReference type="ARBA" id="ARBA00022475"/>
    </source>
</evidence>
<evidence type="ECO:0000259" key="8">
    <source>
        <dbReference type="PROSITE" id="PS50928"/>
    </source>
</evidence>
<dbReference type="EMBL" id="CAADEX010000059">
    <property type="protein sequence ID" value="VFJ56524.1"/>
    <property type="molecule type" value="Genomic_DNA"/>
</dbReference>
<dbReference type="InterPro" id="IPR000515">
    <property type="entry name" value="MetI-like"/>
</dbReference>
<keyword evidence="2 7" id="KW-0813">Transport</keyword>
<feature type="transmembrane region" description="Helical" evidence="7">
    <location>
        <begin position="245"/>
        <end position="267"/>
    </location>
</feature>
<organism evidence="9">
    <name type="scientific">Candidatus Kentrum sp. DK</name>
    <dbReference type="NCBI Taxonomy" id="2126562"/>
    <lineage>
        <taxon>Bacteria</taxon>
        <taxon>Pseudomonadati</taxon>
        <taxon>Pseudomonadota</taxon>
        <taxon>Gammaproteobacteria</taxon>
        <taxon>Candidatus Kentrum</taxon>
    </lineage>
</organism>
<evidence type="ECO:0000256" key="5">
    <source>
        <dbReference type="ARBA" id="ARBA00022989"/>
    </source>
</evidence>
<accession>A0A450SR71</accession>
<evidence type="ECO:0000256" key="1">
    <source>
        <dbReference type="ARBA" id="ARBA00004651"/>
    </source>
</evidence>
<dbReference type="InterPro" id="IPR035906">
    <property type="entry name" value="MetI-like_sf"/>
</dbReference>
<dbReference type="AlphaFoldDB" id="A0A450SR71"/>
<comment type="subcellular location">
    <subcellularLocation>
        <location evidence="1 7">Cell membrane</location>
        <topology evidence="1 7">Multi-pass membrane protein</topology>
    </subcellularLocation>
</comment>
<comment type="similarity">
    <text evidence="7">Belongs to the binding-protein-dependent transport system permease family.</text>
</comment>
<dbReference type="Gene3D" id="1.10.3720.10">
    <property type="entry name" value="MetI-like"/>
    <property type="match status" value="1"/>
</dbReference>
<gene>
    <name evidence="9" type="ORF">BECKDK2373B_GA0170837_105911</name>
</gene>
<evidence type="ECO:0000256" key="2">
    <source>
        <dbReference type="ARBA" id="ARBA00022448"/>
    </source>
</evidence>
<dbReference type="Pfam" id="PF00528">
    <property type="entry name" value="BPD_transp_1"/>
    <property type="match status" value="1"/>
</dbReference>
<evidence type="ECO:0000313" key="9">
    <source>
        <dbReference type="EMBL" id="VFJ56524.1"/>
    </source>
</evidence>
<keyword evidence="6 7" id="KW-0472">Membrane</keyword>
<protein>
    <submittedName>
        <fullName evidence="9">ABC-type nitrate/sulfonate/bicarbonate transport system, permease component</fullName>
    </submittedName>
</protein>
<feature type="transmembrane region" description="Helical" evidence="7">
    <location>
        <begin position="217"/>
        <end position="239"/>
    </location>
</feature>
<evidence type="ECO:0000256" key="7">
    <source>
        <dbReference type="RuleBase" id="RU363032"/>
    </source>
</evidence>
<name>A0A450SR71_9GAMM</name>
<evidence type="ECO:0000256" key="4">
    <source>
        <dbReference type="ARBA" id="ARBA00022692"/>
    </source>
</evidence>
<keyword evidence="4 7" id="KW-0812">Transmembrane</keyword>
<feature type="transmembrane region" description="Helical" evidence="7">
    <location>
        <begin position="186"/>
        <end position="205"/>
    </location>
</feature>
<feature type="transmembrane region" description="Helical" evidence="7">
    <location>
        <begin position="131"/>
        <end position="151"/>
    </location>
</feature>
<dbReference type="SUPFAM" id="SSF161098">
    <property type="entry name" value="MetI-like"/>
    <property type="match status" value="1"/>
</dbReference>
<proteinExistence type="inferred from homology"/>
<reference evidence="9" key="1">
    <citation type="submission" date="2019-02" db="EMBL/GenBank/DDBJ databases">
        <authorList>
            <person name="Gruber-Vodicka R. H."/>
            <person name="Seah K. B. B."/>
        </authorList>
    </citation>
    <scope>NUCLEOTIDE SEQUENCE</scope>
    <source>
        <strain evidence="9">BECK_DK47</strain>
    </source>
</reference>